<evidence type="ECO:0000256" key="1">
    <source>
        <dbReference type="SAM" id="MobiDB-lite"/>
    </source>
</evidence>
<sequence>MTTLKTKVAERLTRSITTKAATAVTCLAAALPFLLGANNTQAAGYAGTQFEIEMVVFSRTQGMNASRETWPTNPVLTYDSKWVDFNTPSRGDPLVPALQPATNQLNNKVAALTRDPGYEVLFHKTWRQVLQTERNAPAVLINGGDVSGDHHQLEGSVTLSVARYLHLSTDLWLSEWADQSGFDQRQWSPQAAGNDAPLTAPTGIAVPARPRALQPKPAAEFNDEPMGLTSTENPGSLQSSGYSEPGRGGFSTTADRAVFHGEQAGVDTAPAPPAEKIAKRVAVLQEERRLRSGELHYIDHPKLGVLIEVRTVKPSPEDALEPTGLTD</sequence>
<evidence type="ECO:0000313" key="4">
    <source>
        <dbReference type="Proteomes" id="UP001205566"/>
    </source>
</evidence>
<dbReference type="EMBL" id="JACASI010000037">
    <property type="protein sequence ID" value="MCQ3830657.1"/>
    <property type="molecule type" value="Genomic_DNA"/>
</dbReference>
<gene>
    <name evidence="3" type="ORF">HXX02_14550</name>
</gene>
<feature type="signal peptide" evidence="2">
    <location>
        <begin position="1"/>
        <end position="42"/>
    </location>
</feature>
<feature type="compositionally biased region" description="Polar residues" evidence="1">
    <location>
        <begin position="228"/>
        <end position="242"/>
    </location>
</feature>
<feature type="region of interest" description="Disordered" evidence="1">
    <location>
        <begin position="184"/>
        <end position="203"/>
    </location>
</feature>
<accession>A0ABT1P557</accession>
<dbReference type="InterPro" id="IPR021241">
    <property type="entry name" value="CsiV"/>
</dbReference>
<dbReference type="RefSeq" id="WP_255875572.1">
    <property type="nucleotide sequence ID" value="NZ_JACASI010000037.1"/>
</dbReference>
<dbReference type="Pfam" id="PF10972">
    <property type="entry name" value="CsiV"/>
    <property type="match status" value="1"/>
</dbReference>
<proteinExistence type="predicted"/>
<feature type="region of interest" description="Disordered" evidence="1">
    <location>
        <begin position="218"/>
        <end position="253"/>
    </location>
</feature>
<keyword evidence="4" id="KW-1185">Reference proteome</keyword>
<name>A0ABT1P557_9GAMM</name>
<comment type="caution">
    <text evidence="3">The sequence shown here is derived from an EMBL/GenBank/DDBJ whole genome shotgun (WGS) entry which is preliminary data.</text>
</comment>
<evidence type="ECO:0000313" key="3">
    <source>
        <dbReference type="EMBL" id="MCQ3830657.1"/>
    </source>
</evidence>
<reference evidence="3" key="1">
    <citation type="thesis" date="2020" institute="Technische Universitat Dresden" country="Dresden, Germany">
        <title>The Agarolytic System of Microbulbifer elongatus PORT2, Isolated from Batu Karas, Pangandaran West Java Indonesia.</title>
        <authorList>
            <person name="Anggraeni S.R."/>
        </authorList>
    </citation>
    <scope>NUCLEOTIDE SEQUENCE</scope>
    <source>
        <strain evidence="3">PORT2</strain>
    </source>
</reference>
<evidence type="ECO:0008006" key="5">
    <source>
        <dbReference type="Google" id="ProtNLM"/>
    </source>
</evidence>
<feature type="chain" id="PRO_5046546441" description="Peptidoglycan-binding protein CsiV" evidence="2">
    <location>
        <begin position="43"/>
        <end position="327"/>
    </location>
</feature>
<organism evidence="3 4">
    <name type="scientific">Microbulbifer elongatus</name>
    <dbReference type="NCBI Taxonomy" id="86173"/>
    <lineage>
        <taxon>Bacteria</taxon>
        <taxon>Pseudomonadati</taxon>
        <taxon>Pseudomonadota</taxon>
        <taxon>Gammaproteobacteria</taxon>
        <taxon>Cellvibrionales</taxon>
        <taxon>Microbulbiferaceae</taxon>
        <taxon>Microbulbifer</taxon>
    </lineage>
</organism>
<keyword evidence="2" id="KW-0732">Signal</keyword>
<evidence type="ECO:0000256" key="2">
    <source>
        <dbReference type="SAM" id="SignalP"/>
    </source>
</evidence>
<dbReference type="Proteomes" id="UP001205566">
    <property type="component" value="Unassembled WGS sequence"/>
</dbReference>
<protein>
    <recommendedName>
        <fullName evidence="5">Peptidoglycan-binding protein CsiV</fullName>
    </recommendedName>
</protein>